<proteinExistence type="predicted"/>
<evidence type="ECO:0000256" key="1">
    <source>
        <dbReference type="SAM" id="MobiDB-lite"/>
    </source>
</evidence>
<accession>A0A427AH18</accession>
<organism evidence="2 3">
    <name type="scientific">Ensete ventricosum</name>
    <name type="common">Abyssinian banana</name>
    <name type="synonym">Musa ensete</name>
    <dbReference type="NCBI Taxonomy" id="4639"/>
    <lineage>
        <taxon>Eukaryota</taxon>
        <taxon>Viridiplantae</taxon>
        <taxon>Streptophyta</taxon>
        <taxon>Embryophyta</taxon>
        <taxon>Tracheophyta</taxon>
        <taxon>Spermatophyta</taxon>
        <taxon>Magnoliopsida</taxon>
        <taxon>Liliopsida</taxon>
        <taxon>Zingiberales</taxon>
        <taxon>Musaceae</taxon>
        <taxon>Ensete</taxon>
    </lineage>
</organism>
<dbReference type="EMBL" id="AMZH03002458">
    <property type="protein sequence ID" value="RRT75514.1"/>
    <property type="molecule type" value="Genomic_DNA"/>
</dbReference>
<comment type="caution">
    <text evidence="2">The sequence shown here is derived from an EMBL/GenBank/DDBJ whole genome shotgun (WGS) entry which is preliminary data.</text>
</comment>
<sequence length="139" mass="16134">MIRSCWELHFSEQHDGNEAYGFKEWMPWYRRGGSSRRDFRRVVNPLLSLRESVGHEKVEKEEANTMYQDKAEGQRLGNFIRPDCQSPQRAKPCGYAHHPKQTIPRVPTGRTNGRPTKMSLISDEEQLGAKRHVAARVED</sequence>
<evidence type="ECO:0000313" key="2">
    <source>
        <dbReference type="EMBL" id="RRT75514.1"/>
    </source>
</evidence>
<feature type="region of interest" description="Disordered" evidence="1">
    <location>
        <begin position="78"/>
        <end position="139"/>
    </location>
</feature>
<protein>
    <submittedName>
        <fullName evidence="2">Uncharacterized protein</fullName>
    </submittedName>
</protein>
<dbReference type="AlphaFoldDB" id="A0A427AH18"/>
<reference evidence="2 3" key="1">
    <citation type="journal article" date="2014" name="Agronomy (Basel)">
        <title>A Draft Genome Sequence for Ensete ventricosum, the Drought-Tolerant Tree Against Hunger.</title>
        <authorList>
            <person name="Harrison J."/>
            <person name="Moore K.A."/>
            <person name="Paszkiewicz K."/>
            <person name="Jones T."/>
            <person name="Grant M."/>
            <person name="Ambacheew D."/>
            <person name="Muzemil S."/>
            <person name="Studholme D.J."/>
        </authorList>
    </citation>
    <scope>NUCLEOTIDE SEQUENCE [LARGE SCALE GENOMIC DNA]</scope>
</reference>
<gene>
    <name evidence="2" type="ORF">B296_00031164</name>
</gene>
<feature type="compositionally biased region" description="Basic residues" evidence="1">
    <location>
        <begin position="129"/>
        <end position="139"/>
    </location>
</feature>
<dbReference type="Proteomes" id="UP000287651">
    <property type="component" value="Unassembled WGS sequence"/>
</dbReference>
<evidence type="ECO:0000313" key="3">
    <source>
        <dbReference type="Proteomes" id="UP000287651"/>
    </source>
</evidence>
<name>A0A427AH18_ENSVE</name>